<dbReference type="SUPFAM" id="SSF117281">
    <property type="entry name" value="Kelch motif"/>
    <property type="match status" value="1"/>
</dbReference>
<dbReference type="FunFam" id="3.30.110.20:FF:000003">
    <property type="entry name" value="DNA/RNA-binding protein Alba 1"/>
    <property type="match status" value="1"/>
</dbReference>
<evidence type="ECO:0000256" key="4">
    <source>
        <dbReference type="SAM" id="MobiDB-lite"/>
    </source>
</evidence>
<sequence length="653" mass="72181">MSDHNPKDPNINSLSLDLTQLIFSSLPLPSLLRASAVCKLWNSLISSPSFTSPCLSYPWFFLFGLHNTSSRNNQSFAFDPLSNAWFLLPRLDDPSSSSAFLGSNGFFFTTTPNFSYTPVLKSAWRFTSPLKFSRLNPLLGVFYDGSSGGFGFKFIVVGGVRFIGGLVDIEDRLAVEIYDPNRDSWELCPALPADFRSGNSSQSLSSALFKGKFYVSGIYSCFVSSFDLRNHVWSEVQTLRPPGVIFSFLIPCNDMLVLAGMCNAPRGPSFNLWKIDETTLEFSEISIMPQNLLHSLVESEEDENFASLKCVGMGNLIYVFNEEYHQKYPSCLCEISAENGKCSWRRVPQLPLPLAQRQVQQQIIKNPTNCGCKTESCFHAEMSLKMPATVQGFPSSSSSSSSSPLFHHQQPMDRYQKVEKPKPESPINENEIRITSQGAIRNYINYAIALLQDKHVKEIVLKAMGQAISKTVAIAEILKKRIPRLHQDTSISSVSITDVWEPIEEGLVPVEMTRHVSMISITLSTRELNKNSVGYQAPHYAEQPKPQYHYQQQQPPKQGRIPYNAVNEGIHMAEVGVVVEAEGGGGVGAGVAMEIIKIMVDIQTGAEVVGEEEVGVIVVLVMKEVEVEVVEALVVAVGGWVVVVARGVVATEA</sequence>
<evidence type="ECO:0000256" key="2">
    <source>
        <dbReference type="ARBA" id="ARBA00008018"/>
    </source>
</evidence>
<dbReference type="Gene3D" id="1.20.1280.50">
    <property type="match status" value="1"/>
</dbReference>
<proteinExistence type="inferred from homology"/>
<dbReference type="InterPro" id="IPR015915">
    <property type="entry name" value="Kelch-typ_b-propeller"/>
</dbReference>
<protein>
    <recommendedName>
        <fullName evidence="5">F-box domain-containing protein</fullName>
    </recommendedName>
</protein>
<dbReference type="GO" id="GO:0003723">
    <property type="term" value="F:RNA binding"/>
    <property type="evidence" value="ECO:0007669"/>
    <property type="project" value="TreeGrafter"/>
</dbReference>
<comment type="similarity">
    <text evidence="2">Belongs to the histone-like Alba family.</text>
</comment>
<keyword evidence="3" id="KW-0539">Nucleus</keyword>
<dbReference type="Gene3D" id="3.30.110.20">
    <property type="entry name" value="Alba-like domain"/>
    <property type="match status" value="1"/>
</dbReference>
<evidence type="ECO:0000256" key="3">
    <source>
        <dbReference type="ARBA" id="ARBA00023242"/>
    </source>
</evidence>
<dbReference type="EMBL" id="JABEZY010000007">
    <property type="protein sequence ID" value="MBA0741655.1"/>
    <property type="molecule type" value="Genomic_DNA"/>
</dbReference>
<dbReference type="PANTHER" id="PTHR13516">
    <property type="entry name" value="RIBONUCLEASE P SUBUNIT P25"/>
    <property type="match status" value="1"/>
</dbReference>
<name>A0A7J9C030_GOSGO</name>
<dbReference type="InterPro" id="IPR001810">
    <property type="entry name" value="F-box_dom"/>
</dbReference>
<dbReference type="SMART" id="SM00256">
    <property type="entry name" value="FBOX"/>
    <property type="match status" value="1"/>
</dbReference>
<dbReference type="Gene3D" id="2.120.10.80">
    <property type="entry name" value="Kelch-type beta propeller"/>
    <property type="match status" value="1"/>
</dbReference>
<evidence type="ECO:0000259" key="5">
    <source>
        <dbReference type="SMART" id="SM00256"/>
    </source>
</evidence>
<dbReference type="OrthoDB" id="1882349at2759"/>
<organism evidence="6 7">
    <name type="scientific">Gossypium gossypioides</name>
    <name type="common">Mexican cotton</name>
    <name type="synonym">Selera gossypioides</name>
    <dbReference type="NCBI Taxonomy" id="34282"/>
    <lineage>
        <taxon>Eukaryota</taxon>
        <taxon>Viridiplantae</taxon>
        <taxon>Streptophyta</taxon>
        <taxon>Embryophyta</taxon>
        <taxon>Tracheophyta</taxon>
        <taxon>Spermatophyta</taxon>
        <taxon>Magnoliopsida</taxon>
        <taxon>eudicotyledons</taxon>
        <taxon>Gunneridae</taxon>
        <taxon>Pentapetalae</taxon>
        <taxon>rosids</taxon>
        <taxon>malvids</taxon>
        <taxon>Malvales</taxon>
        <taxon>Malvaceae</taxon>
        <taxon>Malvoideae</taxon>
        <taxon>Gossypium</taxon>
    </lineage>
</organism>
<dbReference type="InterPro" id="IPR051958">
    <property type="entry name" value="Alba-like_NAB"/>
</dbReference>
<gene>
    <name evidence="6" type="ORF">Gogos_014790</name>
</gene>
<evidence type="ECO:0000256" key="1">
    <source>
        <dbReference type="ARBA" id="ARBA00004123"/>
    </source>
</evidence>
<dbReference type="AlphaFoldDB" id="A0A7J9C030"/>
<dbReference type="InterPro" id="IPR036047">
    <property type="entry name" value="F-box-like_dom_sf"/>
</dbReference>
<evidence type="ECO:0000313" key="6">
    <source>
        <dbReference type="EMBL" id="MBA0741655.1"/>
    </source>
</evidence>
<dbReference type="InterPro" id="IPR036882">
    <property type="entry name" value="Alba-like_dom_sf"/>
</dbReference>
<evidence type="ECO:0000313" key="7">
    <source>
        <dbReference type="Proteomes" id="UP000593579"/>
    </source>
</evidence>
<dbReference type="InterPro" id="IPR002775">
    <property type="entry name" value="DNA/RNA-bd_Alba-like"/>
</dbReference>
<feature type="domain" description="F-box" evidence="5">
    <location>
        <begin position="14"/>
        <end position="54"/>
    </location>
</feature>
<keyword evidence="7" id="KW-1185">Reference proteome</keyword>
<accession>A0A7J9C030</accession>
<dbReference type="GO" id="GO:0005634">
    <property type="term" value="C:nucleus"/>
    <property type="evidence" value="ECO:0007669"/>
    <property type="project" value="UniProtKB-SubCell"/>
</dbReference>
<dbReference type="Pfam" id="PF00646">
    <property type="entry name" value="F-box"/>
    <property type="match status" value="1"/>
</dbReference>
<comment type="caution">
    <text evidence="6">The sequence shown here is derived from an EMBL/GenBank/DDBJ whole genome shotgun (WGS) entry which is preliminary data.</text>
</comment>
<dbReference type="Pfam" id="PF01918">
    <property type="entry name" value="Alba"/>
    <property type="match status" value="1"/>
</dbReference>
<feature type="region of interest" description="Disordered" evidence="4">
    <location>
        <begin position="389"/>
        <end position="414"/>
    </location>
</feature>
<dbReference type="SUPFAM" id="SSF82704">
    <property type="entry name" value="AlbA-like"/>
    <property type="match status" value="1"/>
</dbReference>
<dbReference type="PANTHER" id="PTHR13516:SF3">
    <property type="entry name" value="ALBA DNA_RNA-BINDING PROTEIN"/>
    <property type="match status" value="1"/>
</dbReference>
<comment type="subcellular location">
    <subcellularLocation>
        <location evidence="1">Nucleus</location>
    </subcellularLocation>
</comment>
<dbReference type="Proteomes" id="UP000593579">
    <property type="component" value="Unassembled WGS sequence"/>
</dbReference>
<reference evidence="6 7" key="1">
    <citation type="journal article" date="2019" name="Genome Biol. Evol.">
        <title>Insights into the evolution of the New World diploid cottons (Gossypium, subgenus Houzingenia) based on genome sequencing.</title>
        <authorList>
            <person name="Grover C.E."/>
            <person name="Arick M.A. 2nd"/>
            <person name="Thrash A."/>
            <person name="Conover J.L."/>
            <person name="Sanders W.S."/>
            <person name="Peterson D.G."/>
            <person name="Frelichowski J.E."/>
            <person name="Scheffler J.A."/>
            <person name="Scheffler B.E."/>
            <person name="Wendel J.F."/>
        </authorList>
    </citation>
    <scope>NUCLEOTIDE SEQUENCE [LARGE SCALE GENOMIC DNA]</scope>
    <source>
        <strain evidence="6">5</strain>
        <tissue evidence="6">Leaf</tissue>
    </source>
</reference>
<dbReference type="SUPFAM" id="SSF81383">
    <property type="entry name" value="F-box domain"/>
    <property type="match status" value="1"/>
</dbReference>